<sequence length="659" mass="72861">MPSPSEWEDRKSQILALIADNDLNTVLGKMKDQGFTASKAQYEQQFVKWNARKNLKKGEWREAIAVYDSLVTQHGERNVRLLISDIPVPKTRILQNRRRYCRGGPQTMDLATESDMAGHLPRGVSFRVLRAHGEWISPPPDELRIERSFTTGNPPVSSRSIFPASLRGAGALEDIPDAAIPDPSSSPAFPVFTAWEDRENPAMPSTAAFDPIALLSLVDQRPVSSSPFHFSPGQFDFNSAIWSESVPVDNSQKTPAQILSDLCFCQFEKRVLEGTGTTSLHTWLAGHTHFLQSPTIQFLSCITVPQQSSFNLLNTQLAEHHYLHSLLQPFMSLLPGEDLSFAQNVANFDAHIHRLLLFSFANGFPGLEMVDLTRVLGFLSQYRNIGSLLMQLKGIPGPYSKAIAVGLFKLCVESGEAQVAQQLLDAKRLNVNAIIFTQNGIRLTPLERASQLQNADMVRVLLVNGADANKSFEPFKGPISRLLYGIKIGTTINPVAQRVVSQLLDAGARVESSDLKHVLKSLHDNEVAFELALSLLDRNPDAWFLDGLLSVAARELDEKQMSQILNTVLPRYEIRKGGDYGYSRSQIHRALIACAEKGHSQLVEMLLAHHGYPVAEVLGGAIRGRHKDLAEWIASEYGPSLNAESHTINGGHGCCGVNW</sequence>
<dbReference type="EMBL" id="JAPCWZ010000005">
    <property type="protein sequence ID" value="KAK8861949.1"/>
    <property type="molecule type" value="Genomic_DNA"/>
</dbReference>
<dbReference type="Proteomes" id="UP001390339">
    <property type="component" value="Unassembled WGS sequence"/>
</dbReference>
<dbReference type="PROSITE" id="PS50088">
    <property type="entry name" value="ANK_REPEAT"/>
    <property type="match status" value="1"/>
</dbReference>
<feature type="domain" description="Clr5" evidence="2">
    <location>
        <begin position="4"/>
        <end position="53"/>
    </location>
</feature>
<name>A0ABR2IEQ8_9PEZI</name>
<feature type="repeat" description="ANK" evidence="1">
    <location>
        <begin position="441"/>
        <end position="473"/>
    </location>
</feature>
<dbReference type="InterPro" id="IPR002110">
    <property type="entry name" value="Ankyrin_rpt"/>
</dbReference>
<protein>
    <submittedName>
        <fullName evidence="3">Ankyrin</fullName>
    </submittedName>
</protein>
<dbReference type="Gene3D" id="1.25.40.20">
    <property type="entry name" value="Ankyrin repeat-containing domain"/>
    <property type="match status" value="1"/>
</dbReference>
<dbReference type="InterPro" id="IPR036770">
    <property type="entry name" value="Ankyrin_rpt-contain_sf"/>
</dbReference>
<dbReference type="SUPFAM" id="SSF48403">
    <property type="entry name" value="Ankyrin repeat"/>
    <property type="match status" value="1"/>
</dbReference>
<reference evidence="3 4" key="1">
    <citation type="journal article" date="2024" name="IMA Fungus">
        <title>Apiospora arundinis, a panoply of carbohydrate-active enzymes and secondary metabolites.</title>
        <authorList>
            <person name="Sorensen T."/>
            <person name="Petersen C."/>
            <person name="Muurmann A.T."/>
            <person name="Christiansen J.V."/>
            <person name="Brundto M.L."/>
            <person name="Overgaard C.K."/>
            <person name="Boysen A.T."/>
            <person name="Wollenberg R.D."/>
            <person name="Larsen T.O."/>
            <person name="Sorensen J.L."/>
            <person name="Nielsen K.L."/>
            <person name="Sondergaard T.E."/>
        </authorList>
    </citation>
    <scope>NUCLEOTIDE SEQUENCE [LARGE SCALE GENOMIC DNA]</scope>
    <source>
        <strain evidence="3 4">AAU 773</strain>
    </source>
</reference>
<comment type="caution">
    <text evidence="3">The sequence shown here is derived from an EMBL/GenBank/DDBJ whole genome shotgun (WGS) entry which is preliminary data.</text>
</comment>
<evidence type="ECO:0000313" key="4">
    <source>
        <dbReference type="Proteomes" id="UP001390339"/>
    </source>
</evidence>
<keyword evidence="4" id="KW-1185">Reference proteome</keyword>
<evidence type="ECO:0000313" key="3">
    <source>
        <dbReference type="EMBL" id="KAK8861949.1"/>
    </source>
</evidence>
<evidence type="ECO:0000259" key="2">
    <source>
        <dbReference type="Pfam" id="PF14420"/>
    </source>
</evidence>
<dbReference type="InterPro" id="IPR025676">
    <property type="entry name" value="Clr5_dom"/>
</dbReference>
<accession>A0ABR2IEQ8</accession>
<proteinExistence type="predicted"/>
<dbReference type="Pfam" id="PF14420">
    <property type="entry name" value="Clr5"/>
    <property type="match status" value="1"/>
</dbReference>
<gene>
    <name evidence="3" type="ORF">PGQ11_008184</name>
</gene>
<organism evidence="3 4">
    <name type="scientific">Apiospora arundinis</name>
    <dbReference type="NCBI Taxonomy" id="335852"/>
    <lineage>
        <taxon>Eukaryota</taxon>
        <taxon>Fungi</taxon>
        <taxon>Dikarya</taxon>
        <taxon>Ascomycota</taxon>
        <taxon>Pezizomycotina</taxon>
        <taxon>Sordariomycetes</taxon>
        <taxon>Xylariomycetidae</taxon>
        <taxon>Amphisphaeriales</taxon>
        <taxon>Apiosporaceae</taxon>
        <taxon>Apiospora</taxon>
    </lineage>
</organism>
<evidence type="ECO:0000256" key="1">
    <source>
        <dbReference type="PROSITE-ProRule" id="PRU00023"/>
    </source>
</evidence>
<keyword evidence="1" id="KW-0040">ANK repeat</keyword>